<keyword evidence="3" id="KW-1185">Reference proteome</keyword>
<evidence type="ECO:0000256" key="1">
    <source>
        <dbReference type="SAM" id="Coils"/>
    </source>
</evidence>
<reference evidence="2 3" key="1">
    <citation type="submission" date="2023-07" db="EMBL/GenBank/DDBJ databases">
        <title>Sorghum-associated microbial communities from plants grown in Nebraska, USA.</title>
        <authorList>
            <person name="Schachtman D."/>
        </authorList>
    </citation>
    <scope>NUCLEOTIDE SEQUENCE [LARGE SCALE GENOMIC DNA]</scope>
    <source>
        <strain evidence="2 3">596</strain>
    </source>
</reference>
<keyword evidence="1" id="KW-0175">Coiled coil</keyword>
<dbReference type="EMBL" id="JAVDSJ010000003">
    <property type="protein sequence ID" value="MDR6584688.1"/>
    <property type="molecule type" value="Genomic_DNA"/>
</dbReference>
<evidence type="ECO:0000313" key="2">
    <source>
        <dbReference type="EMBL" id="MDR6584688.1"/>
    </source>
</evidence>
<dbReference type="RefSeq" id="WP_146012863.1">
    <property type="nucleotide sequence ID" value="NZ_JAVDSJ010000003.1"/>
</dbReference>
<dbReference type="Proteomes" id="UP001260715">
    <property type="component" value="Unassembled WGS sequence"/>
</dbReference>
<name>A0ABU1PHR4_9BURK</name>
<gene>
    <name evidence="2" type="ORF">J2W50_002898</name>
</gene>
<comment type="caution">
    <text evidence="2">The sequence shown here is derived from an EMBL/GenBank/DDBJ whole genome shotgun (WGS) entry which is preliminary data.</text>
</comment>
<proteinExistence type="predicted"/>
<accession>A0ABU1PHR4</accession>
<organism evidence="2 3">
    <name type="scientific">Herbaspirillum frisingense</name>
    <dbReference type="NCBI Taxonomy" id="92645"/>
    <lineage>
        <taxon>Bacteria</taxon>
        <taxon>Pseudomonadati</taxon>
        <taxon>Pseudomonadota</taxon>
        <taxon>Betaproteobacteria</taxon>
        <taxon>Burkholderiales</taxon>
        <taxon>Oxalobacteraceae</taxon>
        <taxon>Herbaspirillum</taxon>
    </lineage>
</organism>
<feature type="coiled-coil region" evidence="1">
    <location>
        <begin position="14"/>
        <end position="48"/>
    </location>
</feature>
<protein>
    <submittedName>
        <fullName evidence="2">Molecular chaperone GrpE (Heat shock protein)</fullName>
    </submittedName>
</protein>
<evidence type="ECO:0000313" key="3">
    <source>
        <dbReference type="Proteomes" id="UP001260715"/>
    </source>
</evidence>
<sequence length="67" mass="7619">MDKKTAQHLTKEQAEALLEVMEKLSTDLLELSENLEQAASEIEDEEAKKFQQEACKVIEKIKSRAKA</sequence>